<dbReference type="AlphaFoldDB" id="J3ETD3"/>
<dbReference type="EMBL" id="ALJD01000014">
    <property type="protein sequence ID" value="EJN57382.1"/>
    <property type="molecule type" value="Genomic_DNA"/>
</dbReference>
<dbReference type="Gene3D" id="3.20.20.70">
    <property type="entry name" value="Aldolase class I"/>
    <property type="match status" value="1"/>
</dbReference>
<proteinExistence type="predicted"/>
<dbReference type="SUPFAM" id="SSF51569">
    <property type="entry name" value="Aldolase"/>
    <property type="match status" value="1"/>
</dbReference>
<dbReference type="InterPro" id="IPR013785">
    <property type="entry name" value="Aldolase_TIM"/>
</dbReference>
<dbReference type="Proteomes" id="UP000007813">
    <property type="component" value="Unassembled WGS sequence"/>
</dbReference>
<sequence>MSEISVDQRIVDSGVIATVRGVGEDVVTDAARAIAAGGVSLDNAAAFFDAGAVALSVGSAIVDNIAIAAGDFVAVAEEYQ</sequence>
<accession>J3ETD3</accession>
<name>J3ETD3_9EURY</name>
<organism evidence="1 2">
    <name type="scientific">Halogranum salarium B-1</name>
    <dbReference type="NCBI Taxonomy" id="1210908"/>
    <lineage>
        <taxon>Archaea</taxon>
        <taxon>Methanobacteriati</taxon>
        <taxon>Methanobacteriota</taxon>
        <taxon>Stenosarchaea group</taxon>
        <taxon>Halobacteria</taxon>
        <taxon>Halobacteriales</taxon>
        <taxon>Haloferacaceae</taxon>
    </lineage>
</organism>
<gene>
    <name evidence="1" type="ORF">HSB1_43450</name>
</gene>
<evidence type="ECO:0000313" key="1">
    <source>
        <dbReference type="EMBL" id="EJN57382.1"/>
    </source>
</evidence>
<comment type="caution">
    <text evidence="1">The sequence shown here is derived from an EMBL/GenBank/DDBJ whole genome shotgun (WGS) entry which is preliminary data.</text>
</comment>
<protein>
    <submittedName>
        <fullName evidence="1">Uncharacterized protein</fullName>
    </submittedName>
</protein>
<evidence type="ECO:0000313" key="2">
    <source>
        <dbReference type="Proteomes" id="UP000007813"/>
    </source>
</evidence>
<reference evidence="1 2" key="1">
    <citation type="journal article" date="2012" name="J. Bacteriol.">
        <title>Draft Genome Sequence of the Extremely Halophilic Archaeon Halogranum salarium B-1T.</title>
        <authorList>
            <person name="Kim K.K."/>
            <person name="Lee K.C."/>
            <person name="Lee J.S."/>
        </authorList>
    </citation>
    <scope>NUCLEOTIDE SEQUENCE [LARGE SCALE GENOMIC DNA]</scope>
    <source>
        <strain evidence="1 2">B-1</strain>
    </source>
</reference>
<dbReference type="RefSeq" id="WP_009367794.1">
    <property type="nucleotide sequence ID" value="NZ_ALJD01000014.1"/>
</dbReference>